<feature type="compositionally biased region" description="Polar residues" evidence="6">
    <location>
        <begin position="182"/>
        <end position="193"/>
    </location>
</feature>
<feature type="binding site" evidence="5">
    <location>
        <position position="315"/>
    </location>
    <ligand>
        <name>Fe cation</name>
        <dbReference type="ChEBI" id="CHEBI:24875"/>
        <note>catalytic</note>
    </ligand>
</feature>
<reference evidence="9 11" key="2">
    <citation type="journal article" date="2018" name="Elife">
        <title>Functional genomics of lipid metabolism in the oleaginous yeast Rhodosporidium toruloides.</title>
        <authorList>
            <person name="Coradetti S.T."/>
            <person name="Pinel D."/>
            <person name="Geiselman G."/>
            <person name="Ito M."/>
            <person name="Mondo S."/>
            <person name="Reilly M.C."/>
            <person name="Cheng Y.F."/>
            <person name="Bauer S."/>
            <person name="Grigoriev I."/>
            <person name="Gladden J.M."/>
            <person name="Simmons B.A."/>
            <person name="Brem R."/>
            <person name="Arkin A.P."/>
            <person name="Skerker J.M."/>
        </authorList>
    </citation>
    <scope>NUCLEOTIDE SEQUENCE [LARGE SCALE GENOMIC DNA]</scope>
    <source>
        <strain evidence="9 11">NBRC 0880</strain>
    </source>
</reference>
<evidence type="ECO:0000313" key="8">
    <source>
        <dbReference type="EMBL" id="CTR04828.1"/>
    </source>
</evidence>
<evidence type="ECO:0000313" key="10">
    <source>
        <dbReference type="Proteomes" id="UP000199069"/>
    </source>
</evidence>
<feature type="region of interest" description="Disordered" evidence="6">
    <location>
        <begin position="175"/>
        <end position="207"/>
    </location>
</feature>
<keyword evidence="10" id="KW-1185">Reference proteome</keyword>
<protein>
    <recommendedName>
        <fullName evidence="7">Fe2OG dioxygenase domain-containing protein</fullName>
    </recommendedName>
</protein>
<dbReference type="PROSITE" id="PS51471">
    <property type="entry name" value="FE2OG_OXY"/>
    <property type="match status" value="1"/>
</dbReference>
<feature type="binding site" evidence="5">
    <location>
        <position position="313"/>
    </location>
    <ligand>
        <name>Fe cation</name>
        <dbReference type="ChEBI" id="CHEBI:24875"/>
        <note>catalytic</note>
    </ligand>
</feature>
<dbReference type="InterPro" id="IPR037151">
    <property type="entry name" value="AlkB-like_sf"/>
</dbReference>
<accession>A0A0K3C7M7</accession>
<dbReference type="Proteomes" id="UP000199069">
    <property type="component" value="Unassembled WGS sequence"/>
</dbReference>
<evidence type="ECO:0000256" key="3">
    <source>
        <dbReference type="ARBA" id="ARBA00023002"/>
    </source>
</evidence>
<gene>
    <name evidence="8" type="primary">FGENESH: predicted gene_1.689</name>
    <name evidence="9" type="ORF">AAT19DRAFT_9138</name>
    <name evidence="8" type="ORF">BN2166_0006890</name>
</gene>
<dbReference type="EMBL" id="LCTV02000001">
    <property type="protein sequence ID" value="PRQ78070.1"/>
    <property type="molecule type" value="Genomic_DNA"/>
</dbReference>
<comment type="cofactor">
    <cofactor evidence="5">
        <name>Fe(2+)</name>
        <dbReference type="ChEBI" id="CHEBI:29033"/>
    </cofactor>
    <text evidence="5">Binds 1 Fe(2+) ion per subunit.</text>
</comment>
<organism evidence="8 10">
    <name type="scientific">Rhodotorula toruloides</name>
    <name type="common">Yeast</name>
    <name type="synonym">Rhodosporidium toruloides</name>
    <dbReference type="NCBI Taxonomy" id="5286"/>
    <lineage>
        <taxon>Eukaryota</taxon>
        <taxon>Fungi</taxon>
        <taxon>Dikarya</taxon>
        <taxon>Basidiomycota</taxon>
        <taxon>Pucciniomycotina</taxon>
        <taxon>Microbotryomycetes</taxon>
        <taxon>Sporidiobolales</taxon>
        <taxon>Sporidiobolaceae</taxon>
        <taxon>Rhodotorula</taxon>
    </lineage>
</organism>
<evidence type="ECO:0000256" key="1">
    <source>
        <dbReference type="ARBA" id="ARBA00022723"/>
    </source>
</evidence>
<dbReference type="SUPFAM" id="SSF51197">
    <property type="entry name" value="Clavaminate synthase-like"/>
    <property type="match status" value="1"/>
</dbReference>
<dbReference type="STRING" id="5286.A0A0K3C7M7"/>
<feature type="compositionally biased region" description="Basic and acidic residues" evidence="6">
    <location>
        <begin position="196"/>
        <end position="207"/>
    </location>
</feature>
<dbReference type="Gene3D" id="2.60.120.590">
    <property type="entry name" value="Alpha-ketoglutarate-dependent dioxygenase AlkB-like"/>
    <property type="match status" value="1"/>
</dbReference>
<evidence type="ECO:0000313" key="11">
    <source>
        <dbReference type="Proteomes" id="UP000239560"/>
    </source>
</evidence>
<proteinExistence type="predicted"/>
<dbReference type="PANTHER" id="PTHR16557:SF2">
    <property type="entry name" value="NUCLEIC ACID DIOXYGENASE ALKBH1"/>
    <property type="match status" value="1"/>
</dbReference>
<dbReference type="GO" id="GO:0046872">
    <property type="term" value="F:metal ion binding"/>
    <property type="evidence" value="ECO:0007669"/>
    <property type="project" value="UniProtKB-KW"/>
</dbReference>
<evidence type="ECO:0000256" key="2">
    <source>
        <dbReference type="ARBA" id="ARBA00022964"/>
    </source>
</evidence>
<feature type="binding site" evidence="5">
    <location>
        <position position="369"/>
    </location>
    <ligand>
        <name>Fe cation</name>
        <dbReference type="ChEBI" id="CHEBI:24875"/>
        <note>catalytic</note>
    </ligand>
</feature>
<dbReference type="InterPro" id="IPR027450">
    <property type="entry name" value="AlkB-like"/>
</dbReference>
<reference evidence="8 10" key="1">
    <citation type="submission" date="2015-07" db="EMBL/GenBank/DDBJ databases">
        <authorList>
            <person name="Cajimat M.N.B."/>
            <person name="Milazzo M.L."/>
            <person name="Fulhorst C.F."/>
        </authorList>
    </citation>
    <scope>NUCLEOTIDE SEQUENCE [LARGE SCALE GENOMIC DNA]</scope>
    <source>
        <strain evidence="8">Single colony</strain>
    </source>
</reference>
<keyword evidence="4 5" id="KW-0408">Iron</keyword>
<sequence>MSRKKCASAYTPPTNLSAFRDAERYWKSRTSPPDLSLAFDPAQVRWDAEANADGRLRGVWRAGDGHEEVCWRVELYELAENAMGQSRWKGKGREQEGDYAIVIPRIPGLVFFPRILPESLQRSLVTETLTHARSPNLTSLEPHYYLPAEGLWTRLLGGNGEEAVRRKVGGSKGAVRDGFASTVPSSSECSSAQGGEESKQAVDSGERDVTVRDLVPKLRWSNVGWHYNWTTKLYEFERGHVPLPPLIYRCCRGLARQTPWHQVYGSTNTIEGRESGTATMAGQMRDWRSWKDGYEPDAGIVNFYQLKDSLTSHIDLSEVDAVSPLVSFSLGHSSIFLVGGTTRDVPPLPIHLRSGDGLIMSGEGRRVYHALPRVLEGTLPDYLLASQPDPVEGAESWVPYGEYLQRGARINVNVRSVF</sequence>
<dbReference type="EMBL" id="CWKI01000001">
    <property type="protein sequence ID" value="CTR04828.1"/>
    <property type="molecule type" value="Genomic_DNA"/>
</dbReference>
<dbReference type="Proteomes" id="UP000239560">
    <property type="component" value="Unassembled WGS sequence"/>
</dbReference>
<keyword evidence="1 5" id="KW-0479">Metal-binding</keyword>
<keyword evidence="3" id="KW-0560">Oxidoreductase</keyword>
<dbReference type="GO" id="GO:0005634">
    <property type="term" value="C:nucleus"/>
    <property type="evidence" value="ECO:0007669"/>
    <property type="project" value="TreeGrafter"/>
</dbReference>
<dbReference type="OrthoDB" id="6614653at2759"/>
<evidence type="ECO:0000256" key="5">
    <source>
        <dbReference type="PIRSR" id="PIRSR604574-2"/>
    </source>
</evidence>
<dbReference type="InterPro" id="IPR005123">
    <property type="entry name" value="Oxoglu/Fe-dep_dioxygenase_dom"/>
</dbReference>
<dbReference type="OMA" id="WSTKSYD"/>
<feature type="domain" description="Fe2OG dioxygenase" evidence="7">
    <location>
        <begin position="295"/>
        <end position="418"/>
    </location>
</feature>
<keyword evidence="2" id="KW-0223">Dioxygenase</keyword>
<dbReference type="GO" id="GO:0005737">
    <property type="term" value="C:cytoplasm"/>
    <property type="evidence" value="ECO:0007669"/>
    <property type="project" value="TreeGrafter"/>
</dbReference>
<evidence type="ECO:0000313" key="9">
    <source>
        <dbReference type="EMBL" id="PRQ78070.1"/>
    </source>
</evidence>
<dbReference type="AlphaFoldDB" id="A0A0K3C7M7"/>
<dbReference type="PANTHER" id="PTHR16557">
    <property type="entry name" value="ALKYLATED DNA REPAIR PROTEIN ALKB-RELATED"/>
    <property type="match status" value="1"/>
</dbReference>
<evidence type="ECO:0000256" key="6">
    <source>
        <dbReference type="SAM" id="MobiDB-lite"/>
    </source>
</evidence>
<dbReference type="Pfam" id="PF13532">
    <property type="entry name" value="2OG-FeII_Oxy_2"/>
    <property type="match status" value="1"/>
</dbReference>
<evidence type="ECO:0000256" key="4">
    <source>
        <dbReference type="ARBA" id="ARBA00023004"/>
    </source>
</evidence>
<evidence type="ECO:0000259" key="7">
    <source>
        <dbReference type="PROSITE" id="PS51471"/>
    </source>
</evidence>
<dbReference type="GO" id="GO:0051213">
    <property type="term" value="F:dioxygenase activity"/>
    <property type="evidence" value="ECO:0007669"/>
    <property type="project" value="UniProtKB-KW"/>
</dbReference>
<dbReference type="InterPro" id="IPR004574">
    <property type="entry name" value="Alkb"/>
</dbReference>
<name>A0A0K3C7M7_RHOTO</name>